<feature type="domain" description="CMP/dCMP-type deaminase" evidence="5">
    <location>
        <begin position="83"/>
        <end position="212"/>
    </location>
</feature>
<dbReference type="InterPro" id="IPR002125">
    <property type="entry name" value="CMP_dCMP_dom"/>
</dbReference>
<keyword evidence="3" id="KW-0862">Zinc</keyword>
<dbReference type="SUPFAM" id="SSF53927">
    <property type="entry name" value="Cytidine deaminase-like"/>
    <property type="match status" value="1"/>
</dbReference>
<dbReference type="Proteomes" id="UP001318040">
    <property type="component" value="Chromosome 9"/>
</dbReference>
<dbReference type="Gene3D" id="3.40.140.10">
    <property type="entry name" value="Cytidine Deaminase, domain 2"/>
    <property type="match status" value="1"/>
</dbReference>
<keyword evidence="2" id="KW-0479">Metal-binding</keyword>
<comment type="cofactor">
    <cofactor evidence="1">
        <name>Zn(2+)</name>
        <dbReference type="ChEBI" id="CHEBI:29105"/>
    </cofactor>
</comment>
<evidence type="ECO:0000256" key="2">
    <source>
        <dbReference type="ARBA" id="ARBA00022723"/>
    </source>
</evidence>
<reference evidence="7" key="1">
    <citation type="submission" date="2025-08" db="UniProtKB">
        <authorList>
            <consortium name="RefSeq"/>
        </authorList>
    </citation>
    <scope>IDENTIFICATION</scope>
    <source>
        <tissue evidence="7">Sperm</tissue>
    </source>
</reference>
<evidence type="ECO:0000259" key="5">
    <source>
        <dbReference type="PROSITE" id="PS51747"/>
    </source>
</evidence>
<dbReference type="AlphaFoldDB" id="A0AAJ7SWX1"/>
<accession>A0AAJ7SWX1</accession>
<name>A0AAJ7SWX1_PETMA</name>
<evidence type="ECO:0000313" key="6">
    <source>
        <dbReference type="Proteomes" id="UP001318040"/>
    </source>
</evidence>
<feature type="region of interest" description="Disordered" evidence="4">
    <location>
        <begin position="327"/>
        <end position="353"/>
    </location>
</feature>
<dbReference type="GO" id="GO:0008270">
    <property type="term" value="F:zinc ion binding"/>
    <property type="evidence" value="ECO:0007669"/>
    <property type="project" value="InterPro"/>
</dbReference>
<organism evidence="6 7">
    <name type="scientific">Petromyzon marinus</name>
    <name type="common">Sea lamprey</name>
    <dbReference type="NCBI Taxonomy" id="7757"/>
    <lineage>
        <taxon>Eukaryota</taxon>
        <taxon>Metazoa</taxon>
        <taxon>Chordata</taxon>
        <taxon>Craniata</taxon>
        <taxon>Vertebrata</taxon>
        <taxon>Cyclostomata</taxon>
        <taxon>Hyperoartia</taxon>
        <taxon>Petromyzontiformes</taxon>
        <taxon>Petromyzontidae</taxon>
        <taxon>Petromyzon</taxon>
    </lineage>
</organism>
<evidence type="ECO:0000256" key="4">
    <source>
        <dbReference type="SAM" id="MobiDB-lite"/>
    </source>
</evidence>
<keyword evidence="6" id="KW-1185">Reference proteome</keyword>
<dbReference type="InterPro" id="IPR016192">
    <property type="entry name" value="APOBEC/CMP_deaminase_Zn-bd"/>
</dbReference>
<protein>
    <submittedName>
        <fullName evidence="7">Uncharacterized protein LOC103091744</fullName>
    </submittedName>
</protein>
<gene>
    <name evidence="7" type="primary">LOC103091744</name>
</gene>
<evidence type="ECO:0000256" key="1">
    <source>
        <dbReference type="ARBA" id="ARBA00001947"/>
    </source>
</evidence>
<evidence type="ECO:0000313" key="7">
    <source>
        <dbReference type="RefSeq" id="XP_032806103.1"/>
    </source>
</evidence>
<proteinExistence type="predicted"/>
<evidence type="ECO:0000256" key="3">
    <source>
        <dbReference type="ARBA" id="ARBA00022833"/>
    </source>
</evidence>
<dbReference type="GO" id="GO:0016787">
    <property type="term" value="F:hydrolase activity"/>
    <property type="evidence" value="ECO:0007669"/>
    <property type="project" value="InterPro"/>
</dbReference>
<dbReference type="InterPro" id="IPR016193">
    <property type="entry name" value="Cytidine_deaminase-like"/>
</dbReference>
<sequence length="515" mass="55714">MTARHTPVHIAAPFFPFVVSFKRIFFINKCGGVLYIFGVSFPQSTTQQIACLLCSPSGTNAGDPPGSGMELREVVDCALASCVRHEPLSRVAFLRCFAAPSQKPRGTVILFYVEGAGRGVTGGHAVNYNKQGTSIHAEVLLLSAVRAALLRRRRCEDGEEATRGCTLHCYSTYSPCRDCVEYIQEFGASTGVRVVIHCCRLYELDVNRRRSEAEGVLRSLSRLGRDFRLMGPRDAIALLLGGRLANTADGESGASGNAWVTETNVVEPLVDMTGFGDEDLHAQVQWNKQIREAYANYASAVSLMLGELHVDPDKFPFLAEFLAQTSVEPSGTPRETRGRPRGASSRGPEIGRQRPADFERALGAYGLFLHPRIVSREADREEIKRDLIVVMRKHNYQGCLEVAPCVCSGACVRACPCRQAGRMCIPLCGAHRTTCTRGGTVGSTGGGAKSHLNTVGGGTAGYRATGTQDGGTALPTQIRTSTDGAERYPIARTIVSGLQQREIPHCHDRRGGSIP</sequence>
<dbReference type="Pfam" id="PF18778">
    <property type="entry name" value="NAD1"/>
    <property type="match status" value="1"/>
</dbReference>
<dbReference type="KEGG" id="pmrn:103091744"/>
<dbReference type="RefSeq" id="XP_032806103.1">
    <property type="nucleotide sequence ID" value="XM_032950212.1"/>
</dbReference>
<dbReference type="PROSITE" id="PS00903">
    <property type="entry name" value="CYT_DCMP_DEAMINASES_1"/>
    <property type="match status" value="1"/>
</dbReference>
<dbReference type="PROSITE" id="PS51747">
    <property type="entry name" value="CYT_DCMP_DEAMINASES_2"/>
    <property type="match status" value="1"/>
</dbReference>